<dbReference type="Pfam" id="PF13833">
    <property type="entry name" value="EF-hand_8"/>
    <property type="match status" value="1"/>
</dbReference>
<evidence type="ECO:0000256" key="2">
    <source>
        <dbReference type="ARBA" id="ARBA00022490"/>
    </source>
</evidence>
<dbReference type="GO" id="GO:0072686">
    <property type="term" value="C:mitotic spindle"/>
    <property type="evidence" value="ECO:0007669"/>
    <property type="project" value="TreeGrafter"/>
</dbReference>
<keyword evidence="7" id="KW-0206">Cytoskeleton</keyword>
<organism evidence="12 13">
    <name type="scientific">Euplotes crassus</name>
    <dbReference type="NCBI Taxonomy" id="5936"/>
    <lineage>
        <taxon>Eukaryota</taxon>
        <taxon>Sar</taxon>
        <taxon>Alveolata</taxon>
        <taxon>Ciliophora</taxon>
        <taxon>Intramacronucleata</taxon>
        <taxon>Spirotrichea</taxon>
        <taxon>Hypotrichia</taxon>
        <taxon>Euplotida</taxon>
        <taxon>Euplotidae</taxon>
        <taxon>Moneuplotes</taxon>
    </lineage>
</organism>
<keyword evidence="13" id="KW-1185">Reference proteome</keyword>
<evidence type="ECO:0000313" key="13">
    <source>
        <dbReference type="Proteomes" id="UP001295684"/>
    </source>
</evidence>
<reference evidence="12" key="1">
    <citation type="submission" date="2023-07" db="EMBL/GenBank/DDBJ databases">
        <authorList>
            <consortium name="AG Swart"/>
            <person name="Singh M."/>
            <person name="Singh A."/>
            <person name="Seah K."/>
            <person name="Emmerich C."/>
        </authorList>
    </citation>
    <scope>NUCLEOTIDE SEQUENCE</scope>
    <source>
        <strain evidence="12">DP1</strain>
    </source>
</reference>
<dbReference type="PROSITE" id="PS51336">
    <property type="entry name" value="DM10"/>
    <property type="match status" value="3"/>
</dbReference>
<feature type="domain" description="EF-hand" evidence="10">
    <location>
        <begin position="546"/>
        <end position="581"/>
    </location>
</feature>
<gene>
    <name evidence="12" type="ORF">ECRASSUSDP1_LOCUS2949</name>
</gene>
<dbReference type="CDD" id="cd00051">
    <property type="entry name" value="EFh"/>
    <property type="match status" value="1"/>
</dbReference>
<dbReference type="PROSITE" id="PS50222">
    <property type="entry name" value="EF_HAND_2"/>
    <property type="match status" value="2"/>
</dbReference>
<dbReference type="SMART" id="SM00676">
    <property type="entry name" value="DM10"/>
    <property type="match status" value="3"/>
</dbReference>
<dbReference type="InterPro" id="IPR040193">
    <property type="entry name" value="EFHC1/EFHC2/EFHB"/>
</dbReference>
<evidence type="ECO:0000256" key="4">
    <source>
        <dbReference type="ARBA" id="ARBA00022837"/>
    </source>
</evidence>
<evidence type="ECO:0008006" key="14">
    <source>
        <dbReference type="Google" id="ProtNLM"/>
    </source>
</evidence>
<evidence type="ECO:0000256" key="6">
    <source>
        <dbReference type="ARBA" id="ARBA00023069"/>
    </source>
</evidence>
<evidence type="ECO:0000313" key="12">
    <source>
        <dbReference type="EMBL" id="CAI2361637.1"/>
    </source>
</evidence>
<name>A0AAD1X7H6_EUPCR</name>
<evidence type="ECO:0000256" key="3">
    <source>
        <dbReference type="ARBA" id="ARBA00022737"/>
    </source>
</evidence>
<feature type="region of interest" description="Disordered" evidence="9">
    <location>
        <begin position="1"/>
        <end position="23"/>
    </location>
</feature>
<feature type="domain" description="DM10" evidence="11">
    <location>
        <begin position="254"/>
        <end position="366"/>
    </location>
</feature>
<proteinExistence type="predicted"/>
<feature type="domain" description="DM10" evidence="11">
    <location>
        <begin position="93"/>
        <end position="197"/>
    </location>
</feature>
<evidence type="ECO:0000256" key="8">
    <source>
        <dbReference type="ARBA" id="ARBA00023273"/>
    </source>
</evidence>
<feature type="domain" description="DM10" evidence="11">
    <location>
        <begin position="422"/>
        <end position="522"/>
    </location>
</feature>
<comment type="caution">
    <text evidence="12">The sequence shown here is derived from an EMBL/GenBank/DDBJ whole genome shotgun (WGS) entry which is preliminary data.</text>
</comment>
<evidence type="ECO:0000256" key="7">
    <source>
        <dbReference type="ARBA" id="ARBA00023212"/>
    </source>
</evidence>
<dbReference type="GO" id="GO:0005509">
    <property type="term" value="F:calcium ion binding"/>
    <property type="evidence" value="ECO:0007669"/>
    <property type="project" value="InterPro"/>
</dbReference>
<accession>A0AAD1X7H6</accession>
<dbReference type="Gene3D" id="2.30.29.170">
    <property type="match status" value="3"/>
</dbReference>
<dbReference type="Gene3D" id="1.10.238.10">
    <property type="entry name" value="EF-hand"/>
    <property type="match status" value="1"/>
</dbReference>
<evidence type="ECO:0000256" key="1">
    <source>
        <dbReference type="ARBA" id="ARBA00004611"/>
    </source>
</evidence>
<evidence type="ECO:0000256" key="9">
    <source>
        <dbReference type="SAM" id="MobiDB-lite"/>
    </source>
</evidence>
<dbReference type="PANTHER" id="PTHR12086">
    <property type="entry name" value="EF-HAND DOMAIN C-TERMINAL CONTAINING PROTEIN"/>
    <property type="match status" value="1"/>
</dbReference>
<keyword evidence="5" id="KW-0282">Flagellum</keyword>
<evidence type="ECO:0000259" key="10">
    <source>
        <dbReference type="PROSITE" id="PS50222"/>
    </source>
</evidence>
<dbReference type="PROSITE" id="PS00018">
    <property type="entry name" value="EF_HAND_1"/>
    <property type="match status" value="1"/>
</dbReference>
<evidence type="ECO:0000259" key="11">
    <source>
        <dbReference type="PROSITE" id="PS51336"/>
    </source>
</evidence>
<dbReference type="FunFam" id="2.30.29.170:FF:000004">
    <property type="entry name" value="EF-hand domain containing 2"/>
    <property type="match status" value="1"/>
</dbReference>
<dbReference type="InterPro" id="IPR018247">
    <property type="entry name" value="EF_Hand_1_Ca_BS"/>
</dbReference>
<dbReference type="Pfam" id="PF06565">
    <property type="entry name" value="DM10_dom"/>
    <property type="match status" value="3"/>
</dbReference>
<dbReference type="AlphaFoldDB" id="A0AAD1X7H6"/>
<feature type="domain" description="EF-hand" evidence="10">
    <location>
        <begin position="582"/>
        <end position="617"/>
    </location>
</feature>
<dbReference type="InterPro" id="IPR006602">
    <property type="entry name" value="DM10_dom"/>
</dbReference>
<keyword evidence="2" id="KW-0963">Cytoplasm</keyword>
<dbReference type="GO" id="GO:0007052">
    <property type="term" value="P:mitotic spindle organization"/>
    <property type="evidence" value="ECO:0007669"/>
    <property type="project" value="TreeGrafter"/>
</dbReference>
<dbReference type="InterPro" id="IPR011992">
    <property type="entry name" value="EF-hand-dom_pair"/>
</dbReference>
<comment type="subcellular location">
    <subcellularLocation>
        <location evidence="1">Cytoplasm</location>
        <location evidence="1">Cytoskeleton</location>
        <location evidence="1">Flagellum axoneme</location>
    </subcellularLocation>
</comment>
<dbReference type="SUPFAM" id="SSF47473">
    <property type="entry name" value="EF-hand"/>
    <property type="match status" value="1"/>
</dbReference>
<keyword evidence="4" id="KW-0106">Calcium</keyword>
<keyword evidence="3" id="KW-0677">Repeat</keyword>
<evidence type="ECO:0000256" key="5">
    <source>
        <dbReference type="ARBA" id="ARBA00022846"/>
    </source>
</evidence>
<protein>
    <recommendedName>
        <fullName evidence="14">EF-hand domain-containing protein 1</fullName>
    </recommendedName>
</protein>
<dbReference type="FunFam" id="2.30.29.170:FF:000002">
    <property type="entry name" value="EF-hand domain (C-terminal) containing 1"/>
    <property type="match status" value="1"/>
</dbReference>
<dbReference type="GO" id="GO:0043014">
    <property type="term" value="F:alpha-tubulin binding"/>
    <property type="evidence" value="ECO:0007669"/>
    <property type="project" value="TreeGrafter"/>
</dbReference>
<dbReference type="PANTHER" id="PTHR12086:SF9">
    <property type="entry name" value="EF-HAND DOMAIN-CONTAINING PROTEIN 1"/>
    <property type="match status" value="1"/>
</dbReference>
<keyword evidence="6" id="KW-0969">Cilium</keyword>
<sequence>METTKTHLPSTLPFLPGNTQQDPTVTKYHKSQLLGVKDGTLCERIVPTDDDKDEAKLQTMKETNLLRHTGLPSRPPLGTSSLPRKPPAWLQNDKKVLQFNGYFQEHVVENPDENFRIRKCVFYYYLDDHTMYITEPRVENAGIPQGVFLKRHAFPKPDGGVYHWTDLDAGKEIEVYGRVYKLVSYDAFTAEYCASAGHPLSPCEGAPDDNFKMTRKMINMKQNPPDLAETKEYFEVKLKGGKPNKKLASYLENDRKVLSFRVLWDDTSYDGGEKQYILNYFLSDQTMEVKEVRVANSGIDDFPMLLKRMKVPKEPVLTHYPSMSLRKEDYYLPTDLIVGNVIKVYSRDILLISCDAYTTQWFKDNENIDQVPLKVKNPRKNLKYQPVPKYNGFGTEEDSMASVNALILKPPKKDEQKIFKNDMHILRFDARLVSTEPDDENRKFIIAFYCGDDTIQVYEVCDRNSGRVGGKFLERKPYKNPFSKKLYQERDFAIGKTIHLNTFRFQINDCDEYTHKYMEDNAEVFPQASIDAILDKIKSGAYSYSSLQEYVIHLMKKLDKNADEVISFDEFKDGLKDMNIFLSDHEVNTLLRVFDHNGDGKISMEEFYNTLSQSTAE</sequence>
<dbReference type="GO" id="GO:0060285">
    <property type="term" value="P:cilium-dependent cell motility"/>
    <property type="evidence" value="ECO:0007669"/>
    <property type="project" value="TreeGrafter"/>
</dbReference>
<dbReference type="GO" id="GO:0005930">
    <property type="term" value="C:axoneme"/>
    <property type="evidence" value="ECO:0007669"/>
    <property type="project" value="TreeGrafter"/>
</dbReference>
<dbReference type="EMBL" id="CAMPGE010002825">
    <property type="protein sequence ID" value="CAI2361637.1"/>
    <property type="molecule type" value="Genomic_DNA"/>
</dbReference>
<dbReference type="SMART" id="SM00054">
    <property type="entry name" value="EFh"/>
    <property type="match status" value="2"/>
</dbReference>
<dbReference type="InterPro" id="IPR002048">
    <property type="entry name" value="EF_hand_dom"/>
</dbReference>
<keyword evidence="8" id="KW-0966">Cell projection</keyword>
<dbReference type="GO" id="GO:0000281">
    <property type="term" value="P:mitotic cytokinesis"/>
    <property type="evidence" value="ECO:0007669"/>
    <property type="project" value="TreeGrafter"/>
</dbReference>
<dbReference type="Proteomes" id="UP001295684">
    <property type="component" value="Unassembled WGS sequence"/>
</dbReference>